<feature type="compositionally biased region" description="Basic and acidic residues" evidence="1">
    <location>
        <begin position="105"/>
        <end position="114"/>
    </location>
</feature>
<dbReference type="EMBL" id="RXIC02000495">
    <property type="protein sequence ID" value="KAB1199130.1"/>
    <property type="molecule type" value="Genomic_DNA"/>
</dbReference>
<protein>
    <recommendedName>
        <fullName evidence="2">HMA domain-containing protein</fullName>
    </recommendedName>
</protein>
<reference evidence="3 4" key="1">
    <citation type="journal article" date="2019" name="Plant Biotechnol. J.">
        <title>The red bayberry genome and genetic basis of sex determination.</title>
        <authorList>
            <person name="Jia H.M."/>
            <person name="Jia H.J."/>
            <person name="Cai Q.L."/>
            <person name="Wang Y."/>
            <person name="Zhao H.B."/>
            <person name="Yang W.F."/>
            <person name="Wang G.Y."/>
            <person name="Li Y.H."/>
            <person name="Zhan D.L."/>
            <person name="Shen Y.T."/>
            <person name="Niu Q.F."/>
            <person name="Chang L."/>
            <person name="Qiu J."/>
            <person name="Zhao L."/>
            <person name="Xie H.B."/>
            <person name="Fu W.Y."/>
            <person name="Jin J."/>
            <person name="Li X.W."/>
            <person name="Jiao Y."/>
            <person name="Zhou C.C."/>
            <person name="Tu T."/>
            <person name="Chai C.Y."/>
            <person name="Gao J.L."/>
            <person name="Fan L.J."/>
            <person name="van de Weg E."/>
            <person name="Wang J.Y."/>
            <person name="Gao Z.S."/>
        </authorList>
    </citation>
    <scope>NUCLEOTIDE SEQUENCE [LARGE SCALE GENOMIC DNA]</scope>
    <source>
        <tissue evidence="3">Leaves</tissue>
    </source>
</reference>
<comment type="caution">
    <text evidence="3">The sequence shown here is derived from an EMBL/GenBank/DDBJ whole genome shotgun (WGS) entry which is preliminary data.</text>
</comment>
<dbReference type="AlphaFoldDB" id="A0A6A1UJ10"/>
<name>A0A6A1UJ10_9ROSI</name>
<feature type="domain" description="HMA" evidence="2">
    <location>
        <begin position="4"/>
        <end position="73"/>
    </location>
</feature>
<dbReference type="InterPro" id="IPR042885">
    <property type="entry name" value="HIPP47/16"/>
</dbReference>
<proteinExistence type="predicted"/>
<dbReference type="InterPro" id="IPR006121">
    <property type="entry name" value="HMA_dom"/>
</dbReference>
<sequence>MSLQQKIIIKLQVPCDKCSSKALALAAAADGVMSVALEGQDRDQVVVVGDGVDAACLTSSLRKKVGRVHLVSVEEVKEKAVNKDKEGKQNGGEKGKNGGGGGKENGGDAKKNGGENKNPPPCAWTVPPCHRPQLEFYNVVYDPYPPSCAVM</sequence>
<dbReference type="Gene3D" id="3.30.70.100">
    <property type="match status" value="1"/>
</dbReference>
<feature type="compositionally biased region" description="Basic and acidic residues" evidence="1">
    <location>
        <begin position="78"/>
        <end position="96"/>
    </location>
</feature>
<dbReference type="GO" id="GO:0046872">
    <property type="term" value="F:metal ion binding"/>
    <property type="evidence" value="ECO:0007669"/>
    <property type="project" value="InterPro"/>
</dbReference>
<organism evidence="3 4">
    <name type="scientific">Morella rubra</name>
    <name type="common">Chinese bayberry</name>
    <dbReference type="NCBI Taxonomy" id="262757"/>
    <lineage>
        <taxon>Eukaryota</taxon>
        <taxon>Viridiplantae</taxon>
        <taxon>Streptophyta</taxon>
        <taxon>Embryophyta</taxon>
        <taxon>Tracheophyta</taxon>
        <taxon>Spermatophyta</taxon>
        <taxon>Magnoliopsida</taxon>
        <taxon>eudicotyledons</taxon>
        <taxon>Gunneridae</taxon>
        <taxon>Pentapetalae</taxon>
        <taxon>rosids</taxon>
        <taxon>fabids</taxon>
        <taxon>Fagales</taxon>
        <taxon>Myricaceae</taxon>
        <taxon>Morella</taxon>
    </lineage>
</organism>
<evidence type="ECO:0000256" key="1">
    <source>
        <dbReference type="SAM" id="MobiDB-lite"/>
    </source>
</evidence>
<dbReference type="PROSITE" id="PS50846">
    <property type="entry name" value="HMA_2"/>
    <property type="match status" value="1"/>
</dbReference>
<dbReference type="Proteomes" id="UP000516437">
    <property type="component" value="Unassembled WGS sequence"/>
</dbReference>
<keyword evidence="4" id="KW-1185">Reference proteome</keyword>
<accession>A0A6A1UJ10</accession>
<evidence type="ECO:0000313" key="4">
    <source>
        <dbReference type="Proteomes" id="UP000516437"/>
    </source>
</evidence>
<gene>
    <name evidence="3" type="ORF">CJ030_MR0G027298</name>
</gene>
<evidence type="ECO:0000259" key="2">
    <source>
        <dbReference type="PROSITE" id="PS50846"/>
    </source>
</evidence>
<dbReference type="PANTHER" id="PTHR46932:SF12">
    <property type="entry name" value="HEAVY METAL-ASSOCIATED ISOPRENYLATED PLANT PROTEIN 47"/>
    <property type="match status" value="1"/>
</dbReference>
<dbReference type="PANTHER" id="PTHR46932">
    <property type="entry name" value="HEAVY METAL-ASSOCIATED ISOPRENYLATED PLANT PROTEIN 47"/>
    <property type="match status" value="1"/>
</dbReference>
<feature type="region of interest" description="Disordered" evidence="1">
    <location>
        <begin position="78"/>
        <end position="127"/>
    </location>
</feature>
<evidence type="ECO:0000313" key="3">
    <source>
        <dbReference type="EMBL" id="KAB1199130.1"/>
    </source>
</evidence>
<dbReference type="OrthoDB" id="692882at2759"/>